<dbReference type="Gene3D" id="3.40.50.300">
    <property type="entry name" value="P-loop containing nucleotide triphosphate hydrolases"/>
    <property type="match status" value="1"/>
</dbReference>
<sequence length="505" mass="58945">MLNDKKVKALQTLIRDSFRIRPNHNPKYIDVEGHLDRLGSKQQQVIFGRRGSGKSCLLVHYKNDVGKKHEILSIYVSTDDIKRLGYPDVLIRLLLQIMESIPSSKQKWRKFVLRKTEVQKHIEDLRKLLNRAETRKVQEEEKSESKFSGGGNYKGVKASADRTNTLGKLSEFQENKLDELERHLPDYKLAIERELKKSKYEACFILLDDFYLIKRDKQPDVIDYIHRLVRGTEYYLKVATIRHRTELIRHEKQTIGIELNQDVEEINLDRTLEDLSSPSEYLGRILNYMANEVGMENAKESLFNHNSFDELVIASGGVPRDFLTIFVNAIDQAISVDRIQHLTATNIWKAASSFSYQSKLKALRKDANVEASRLESVFRDILKFCIEEKKRTCFLISQDETQQYGAMHELVLQLMDFKLIHVIEPDTSAASGRKGRFEAYTLDFSLFMEPRKRGIQIVEFWKFDEGRRRIGVRESPTYHLERAESAFQNNRDEKTEDFIGRMEIE</sequence>
<proteinExistence type="predicted"/>
<gene>
    <name evidence="2" type="ORF">JBL43_08050</name>
</gene>
<dbReference type="Proteomes" id="UP000623301">
    <property type="component" value="Unassembled WGS sequence"/>
</dbReference>
<protein>
    <recommendedName>
        <fullName evidence="4">ATP-binding protein</fullName>
    </recommendedName>
</protein>
<organism evidence="2 3">
    <name type="scientific">Aureibaculum flavum</name>
    <dbReference type="NCBI Taxonomy" id="2795986"/>
    <lineage>
        <taxon>Bacteria</taxon>
        <taxon>Pseudomonadati</taxon>
        <taxon>Bacteroidota</taxon>
        <taxon>Flavobacteriia</taxon>
        <taxon>Flavobacteriales</taxon>
        <taxon>Flavobacteriaceae</taxon>
        <taxon>Aureibaculum</taxon>
    </lineage>
</organism>
<dbReference type="RefSeq" id="WP_198840935.1">
    <property type="nucleotide sequence ID" value="NZ_JAEHFJ010000003.1"/>
</dbReference>
<feature type="coiled-coil region" evidence="1">
    <location>
        <begin position="115"/>
        <end position="142"/>
    </location>
</feature>
<accession>A0ABS0WQJ0</accession>
<reference evidence="2 3" key="1">
    <citation type="submission" date="2020-12" db="EMBL/GenBank/DDBJ databases">
        <title>Aureibaculum luteum sp. nov. and Aureibaculum flavum sp. nov., novel members of the family Flavobacteriaceae isolated from Antarctic intertidal sediments.</title>
        <authorList>
            <person name="He X."/>
            <person name="Zhang X."/>
        </authorList>
    </citation>
    <scope>NUCLEOTIDE SEQUENCE [LARGE SCALE GENOMIC DNA]</scope>
    <source>
        <strain evidence="2 3">A20</strain>
    </source>
</reference>
<keyword evidence="1" id="KW-0175">Coiled coil</keyword>
<evidence type="ECO:0000313" key="3">
    <source>
        <dbReference type="Proteomes" id="UP000623301"/>
    </source>
</evidence>
<comment type="caution">
    <text evidence="2">The sequence shown here is derived from an EMBL/GenBank/DDBJ whole genome shotgun (WGS) entry which is preliminary data.</text>
</comment>
<dbReference type="InterPro" id="IPR027417">
    <property type="entry name" value="P-loop_NTPase"/>
</dbReference>
<dbReference type="EMBL" id="JAEHFJ010000003">
    <property type="protein sequence ID" value="MBJ2174186.1"/>
    <property type="molecule type" value="Genomic_DNA"/>
</dbReference>
<name>A0ABS0WQJ0_9FLAO</name>
<dbReference type="SUPFAM" id="SSF52540">
    <property type="entry name" value="P-loop containing nucleoside triphosphate hydrolases"/>
    <property type="match status" value="1"/>
</dbReference>
<evidence type="ECO:0000313" key="2">
    <source>
        <dbReference type="EMBL" id="MBJ2174186.1"/>
    </source>
</evidence>
<evidence type="ECO:0008006" key="4">
    <source>
        <dbReference type="Google" id="ProtNLM"/>
    </source>
</evidence>
<keyword evidence="3" id="KW-1185">Reference proteome</keyword>
<evidence type="ECO:0000256" key="1">
    <source>
        <dbReference type="SAM" id="Coils"/>
    </source>
</evidence>